<dbReference type="EMBL" id="ML986617">
    <property type="protein sequence ID" value="KAF2264284.1"/>
    <property type="molecule type" value="Genomic_DNA"/>
</dbReference>
<dbReference type="AlphaFoldDB" id="A0A9P4N660"/>
<comment type="caution">
    <text evidence="3">The sequence shown here is derived from an EMBL/GenBank/DDBJ whole genome shotgun (WGS) entry which is preliminary data.</text>
</comment>
<feature type="region of interest" description="Disordered" evidence="1">
    <location>
        <begin position="179"/>
        <end position="205"/>
    </location>
</feature>
<proteinExistence type="predicted"/>
<keyword evidence="2" id="KW-0812">Transmembrane</keyword>
<evidence type="ECO:0000256" key="1">
    <source>
        <dbReference type="SAM" id="MobiDB-lite"/>
    </source>
</evidence>
<sequence>MPIWGCFQPPAFALLAGLNLATLQYFCLGLLLDDTRTALIDGRLREAVSGVTLRLRVLPLESGHCAEWASRLADLHVWTEHQKASLRGARLFKPPATCDRNGDRAGLENADAKQLVPLRLVDVLCRCANRPGIKVMASPSGMSAKVTLHGSAHGLARAHWAFVGIEPLSVQNAELAIDSPETDEKGVSESAPSGPQASPHFQSPTSLALQSPLYVVVYRRTAPVPQGSVQKCP</sequence>
<evidence type="ECO:0000313" key="3">
    <source>
        <dbReference type="EMBL" id="KAF2264284.1"/>
    </source>
</evidence>
<evidence type="ECO:0000313" key="4">
    <source>
        <dbReference type="Proteomes" id="UP000800093"/>
    </source>
</evidence>
<keyword evidence="4" id="KW-1185">Reference proteome</keyword>
<protein>
    <submittedName>
        <fullName evidence="3">Uncharacterized protein</fullName>
    </submittedName>
</protein>
<evidence type="ECO:0000256" key="2">
    <source>
        <dbReference type="SAM" id="Phobius"/>
    </source>
</evidence>
<keyword evidence="2" id="KW-1133">Transmembrane helix</keyword>
<organism evidence="3 4">
    <name type="scientific">Lojkania enalia</name>
    <dbReference type="NCBI Taxonomy" id="147567"/>
    <lineage>
        <taxon>Eukaryota</taxon>
        <taxon>Fungi</taxon>
        <taxon>Dikarya</taxon>
        <taxon>Ascomycota</taxon>
        <taxon>Pezizomycotina</taxon>
        <taxon>Dothideomycetes</taxon>
        <taxon>Pleosporomycetidae</taxon>
        <taxon>Pleosporales</taxon>
        <taxon>Pleosporales incertae sedis</taxon>
        <taxon>Lojkania</taxon>
    </lineage>
</organism>
<reference evidence="4" key="1">
    <citation type="journal article" date="2020" name="Stud. Mycol.">
        <title>101 Dothideomycetes genomes: A test case for predicting lifestyles and emergence of pathogens.</title>
        <authorList>
            <person name="Haridas S."/>
            <person name="Albert R."/>
            <person name="Binder M."/>
            <person name="Bloem J."/>
            <person name="LaButti K."/>
            <person name="Salamov A."/>
            <person name="Andreopoulos B."/>
            <person name="Baker S."/>
            <person name="Barry K."/>
            <person name="Bills G."/>
            <person name="Bluhm B."/>
            <person name="Cannon C."/>
            <person name="Castanera R."/>
            <person name="Culley D."/>
            <person name="Daum C."/>
            <person name="Ezra D."/>
            <person name="Gonzalez J."/>
            <person name="Henrissat B."/>
            <person name="Kuo A."/>
            <person name="Liang C."/>
            <person name="Lipzen A."/>
            <person name="Lutzoni F."/>
            <person name="Magnuson J."/>
            <person name="Mondo S."/>
            <person name="Nolan M."/>
            <person name="Ohm R."/>
            <person name="Pangilinan J."/>
            <person name="Park H.-J."/>
            <person name="Ramirez L."/>
            <person name="Alfaro M."/>
            <person name="Sun H."/>
            <person name="Tritt A."/>
            <person name="Yoshinaga Y."/>
            <person name="Zwiers L.-H."/>
            <person name="Turgeon B."/>
            <person name="Goodwin S."/>
            <person name="Spatafora J."/>
            <person name="Crous P."/>
            <person name="Grigoriev I."/>
        </authorList>
    </citation>
    <scope>NUCLEOTIDE SEQUENCE [LARGE SCALE GENOMIC DNA]</scope>
    <source>
        <strain evidence="4">CBS 304.66</strain>
    </source>
</reference>
<dbReference type="Proteomes" id="UP000800093">
    <property type="component" value="Unassembled WGS sequence"/>
</dbReference>
<gene>
    <name evidence="3" type="ORF">CC78DRAFT_580587</name>
</gene>
<feature type="compositionally biased region" description="Polar residues" evidence="1">
    <location>
        <begin position="190"/>
        <end position="205"/>
    </location>
</feature>
<keyword evidence="2" id="KW-0472">Membrane</keyword>
<name>A0A9P4N660_9PLEO</name>
<feature type="transmembrane region" description="Helical" evidence="2">
    <location>
        <begin position="12"/>
        <end position="32"/>
    </location>
</feature>
<accession>A0A9P4N660</accession>